<dbReference type="PANTHER" id="PTHR34475:SF1">
    <property type="entry name" value="CYTOSKELETON PROTEIN RODZ"/>
    <property type="match status" value="1"/>
</dbReference>
<dbReference type="SUPFAM" id="SSF47413">
    <property type="entry name" value="lambda repressor-like DNA-binding domains"/>
    <property type="match status" value="1"/>
</dbReference>
<dbReference type="Pfam" id="PF13413">
    <property type="entry name" value="HTH_25"/>
    <property type="match status" value="1"/>
</dbReference>
<sequence>MIIKKDIKDITILTIGQRLSQERKRLGLTVENIAKQLCLKTSTVNEIEQDIQPYGVEPTFLRGYIRLYARFVGISEHDINILLNTKSIVDISSVPLNDKKSFIFIKKYKQYKFYLIKIILFIIFFFIIGIHLLKYYNKESNVLLFMINNYEKISLKYNKSLVYFFNSFFSFKNKNLKDIFGYNNLLDEKITKKNLDNKLINSITEITDNIQYIKDNDMLYENSNLLNLKFLGTCWLEVRDANKKILFSGIKNNGDKLELYGIIPYSLNIGAPINVIIFFQNKMINFNHSINTNRSIRIIIP</sequence>
<dbReference type="RefSeq" id="WP_341764769.1">
    <property type="nucleotide sequence ID" value="NZ_OZ034688.1"/>
</dbReference>
<dbReference type="InterPro" id="IPR001387">
    <property type="entry name" value="Cro/C1-type_HTH"/>
</dbReference>
<reference evidence="3" key="1">
    <citation type="submission" date="2024-04" db="EMBL/GenBank/DDBJ databases">
        <authorList>
            <person name="Manzano-Marin A."/>
            <person name="Manzano-Marin A."/>
            <person name="Alejandro Manzano Marin A."/>
        </authorList>
    </citation>
    <scope>NUCLEOTIDE SEQUENCE [LARGE SCALE GENOMIC DNA]</scope>
    <source>
        <strain evidence="3">TABTEA</strain>
    </source>
</reference>
<dbReference type="Gene3D" id="1.10.260.40">
    <property type="entry name" value="lambda repressor-like DNA-binding domains"/>
    <property type="match status" value="1"/>
</dbReference>
<feature type="transmembrane region" description="Helical" evidence="1">
    <location>
        <begin position="114"/>
        <end position="133"/>
    </location>
</feature>
<dbReference type="InterPro" id="IPR050400">
    <property type="entry name" value="Bact_Cytoskel_RodZ"/>
</dbReference>
<dbReference type="CDD" id="cd00093">
    <property type="entry name" value="HTH_XRE"/>
    <property type="match status" value="1"/>
</dbReference>
<dbReference type="InterPro" id="IPR010982">
    <property type="entry name" value="Lambda_DNA-bd_dom_sf"/>
</dbReference>
<dbReference type="PROSITE" id="PS50943">
    <property type="entry name" value="HTH_CROC1"/>
    <property type="match status" value="1"/>
</dbReference>
<accession>A0ABM9NP95</accession>
<name>A0ABM9NP95_9GAMM</name>
<dbReference type="InterPro" id="IPR025194">
    <property type="entry name" value="RodZ-like_C"/>
</dbReference>
<evidence type="ECO:0000256" key="1">
    <source>
        <dbReference type="SAM" id="Phobius"/>
    </source>
</evidence>
<keyword evidence="1" id="KW-1133">Transmembrane helix</keyword>
<evidence type="ECO:0000313" key="3">
    <source>
        <dbReference type="EMBL" id="CAL1329299.1"/>
    </source>
</evidence>
<dbReference type="EMBL" id="OZ034688">
    <property type="protein sequence ID" value="CAL1329299.1"/>
    <property type="molecule type" value="Genomic_DNA"/>
</dbReference>
<keyword evidence="4" id="KW-1185">Reference proteome</keyword>
<keyword evidence="1" id="KW-0812">Transmembrane</keyword>
<dbReference type="Pfam" id="PF13464">
    <property type="entry name" value="RodZ_C"/>
    <property type="match status" value="1"/>
</dbReference>
<feature type="domain" description="HTH cro/C1-type" evidence="2">
    <location>
        <begin position="19"/>
        <end position="50"/>
    </location>
</feature>
<dbReference type="Proteomes" id="UP001497533">
    <property type="component" value="Chromosome"/>
</dbReference>
<protein>
    <submittedName>
        <fullName evidence="3">Cytoskeleton protein RodZ</fullName>
    </submittedName>
</protein>
<evidence type="ECO:0000313" key="4">
    <source>
        <dbReference type="Proteomes" id="UP001497533"/>
    </source>
</evidence>
<organism evidence="3 4">
    <name type="scientific">Candidatus Providencia siddallii</name>
    <dbReference type="NCBI Taxonomy" id="1715285"/>
    <lineage>
        <taxon>Bacteria</taxon>
        <taxon>Pseudomonadati</taxon>
        <taxon>Pseudomonadota</taxon>
        <taxon>Gammaproteobacteria</taxon>
        <taxon>Enterobacterales</taxon>
        <taxon>Morganellaceae</taxon>
        <taxon>Providencia</taxon>
    </lineage>
</organism>
<proteinExistence type="predicted"/>
<evidence type="ECO:0000259" key="2">
    <source>
        <dbReference type="PROSITE" id="PS50943"/>
    </source>
</evidence>
<gene>
    <name evidence="3" type="primary">rodZ</name>
    <name evidence="3" type="ORF">PRHACTZTBTEA_377</name>
</gene>
<dbReference type="PANTHER" id="PTHR34475">
    <property type="match status" value="1"/>
</dbReference>
<keyword evidence="1" id="KW-0472">Membrane</keyword>